<reference evidence="1" key="1">
    <citation type="submission" date="2020-05" db="EMBL/GenBank/DDBJ databases">
        <title>WGS assembly of Panicum virgatum.</title>
        <authorList>
            <person name="Lovell J.T."/>
            <person name="Jenkins J."/>
            <person name="Shu S."/>
            <person name="Juenger T.E."/>
            <person name="Schmutz J."/>
        </authorList>
    </citation>
    <scope>NUCLEOTIDE SEQUENCE</scope>
    <source>
        <strain evidence="1">AP13</strain>
    </source>
</reference>
<evidence type="ECO:0000313" key="2">
    <source>
        <dbReference type="Proteomes" id="UP000823388"/>
    </source>
</evidence>
<dbReference type="Proteomes" id="UP000823388">
    <property type="component" value="Chromosome 8N"/>
</dbReference>
<organism evidence="1 2">
    <name type="scientific">Panicum virgatum</name>
    <name type="common">Blackwell switchgrass</name>
    <dbReference type="NCBI Taxonomy" id="38727"/>
    <lineage>
        <taxon>Eukaryota</taxon>
        <taxon>Viridiplantae</taxon>
        <taxon>Streptophyta</taxon>
        <taxon>Embryophyta</taxon>
        <taxon>Tracheophyta</taxon>
        <taxon>Spermatophyta</taxon>
        <taxon>Magnoliopsida</taxon>
        <taxon>Liliopsida</taxon>
        <taxon>Poales</taxon>
        <taxon>Poaceae</taxon>
        <taxon>PACMAD clade</taxon>
        <taxon>Panicoideae</taxon>
        <taxon>Panicodae</taxon>
        <taxon>Paniceae</taxon>
        <taxon>Panicinae</taxon>
        <taxon>Panicum</taxon>
        <taxon>Panicum sect. Hiantes</taxon>
    </lineage>
</organism>
<keyword evidence="2" id="KW-1185">Reference proteome</keyword>
<comment type="caution">
    <text evidence="1">The sequence shown here is derived from an EMBL/GenBank/DDBJ whole genome shotgun (WGS) entry which is preliminary data.</text>
</comment>
<gene>
    <name evidence="1" type="ORF">PVAP13_8NG173100</name>
</gene>
<sequence>MAPRGQRAPPPLLCGCAAGSHVLRRRCPCAPPRSAAPCSVPPPPFGAARRPCAARGAAAPPPLQCPAARLPTPSAAVAGCVRRWCRSHPPSAPPFLPLLLWSANTPCAGHGWPTATAGHGCRRRALGRRGSMCRAKSPAVLLWRTRWCPCSTTPLPP</sequence>
<name>A0A8T0P4R9_PANVG</name>
<protein>
    <submittedName>
        <fullName evidence="1">Uncharacterized protein</fullName>
    </submittedName>
</protein>
<accession>A0A8T0P4R9</accession>
<proteinExistence type="predicted"/>
<dbReference type="EMBL" id="CM029052">
    <property type="protein sequence ID" value="KAG2557141.1"/>
    <property type="molecule type" value="Genomic_DNA"/>
</dbReference>
<dbReference type="AlphaFoldDB" id="A0A8T0P4R9"/>
<evidence type="ECO:0000313" key="1">
    <source>
        <dbReference type="EMBL" id="KAG2557141.1"/>
    </source>
</evidence>